<dbReference type="AlphaFoldDB" id="A0A5B7CU43"/>
<name>A0A5B7CU43_PORTR</name>
<evidence type="ECO:0000313" key="3">
    <source>
        <dbReference type="Proteomes" id="UP000324222"/>
    </source>
</evidence>
<feature type="signal peptide" evidence="1">
    <location>
        <begin position="1"/>
        <end position="17"/>
    </location>
</feature>
<evidence type="ECO:0000256" key="1">
    <source>
        <dbReference type="SAM" id="SignalP"/>
    </source>
</evidence>
<sequence>MNCRWWCVCLLCLGVAGGPGQQDGGNSCCPAAPDDILRGARHAGVSKPAQFFNDIKLVFHVLVHIDVNIDKKGHFKVSLGTFLKTELIDIIGLSW</sequence>
<evidence type="ECO:0000313" key="2">
    <source>
        <dbReference type="EMBL" id="MPC13272.1"/>
    </source>
</evidence>
<keyword evidence="3" id="KW-1185">Reference proteome</keyword>
<accession>A0A5B7CU43</accession>
<gene>
    <name evidence="2" type="ORF">E2C01_006000</name>
</gene>
<reference evidence="2 3" key="1">
    <citation type="submission" date="2019-05" db="EMBL/GenBank/DDBJ databases">
        <title>Another draft genome of Portunus trituberculatus and its Hox gene families provides insights of decapod evolution.</title>
        <authorList>
            <person name="Jeong J.-H."/>
            <person name="Song I."/>
            <person name="Kim S."/>
            <person name="Choi T."/>
            <person name="Kim D."/>
            <person name="Ryu S."/>
            <person name="Kim W."/>
        </authorList>
    </citation>
    <scope>NUCLEOTIDE SEQUENCE [LARGE SCALE GENOMIC DNA]</scope>
    <source>
        <tissue evidence="2">Muscle</tissue>
    </source>
</reference>
<feature type="chain" id="PRO_5022990228" description="Secreted protein" evidence="1">
    <location>
        <begin position="18"/>
        <end position="95"/>
    </location>
</feature>
<organism evidence="2 3">
    <name type="scientific">Portunus trituberculatus</name>
    <name type="common">Swimming crab</name>
    <name type="synonym">Neptunus trituberculatus</name>
    <dbReference type="NCBI Taxonomy" id="210409"/>
    <lineage>
        <taxon>Eukaryota</taxon>
        <taxon>Metazoa</taxon>
        <taxon>Ecdysozoa</taxon>
        <taxon>Arthropoda</taxon>
        <taxon>Crustacea</taxon>
        <taxon>Multicrustacea</taxon>
        <taxon>Malacostraca</taxon>
        <taxon>Eumalacostraca</taxon>
        <taxon>Eucarida</taxon>
        <taxon>Decapoda</taxon>
        <taxon>Pleocyemata</taxon>
        <taxon>Brachyura</taxon>
        <taxon>Eubrachyura</taxon>
        <taxon>Portunoidea</taxon>
        <taxon>Portunidae</taxon>
        <taxon>Portuninae</taxon>
        <taxon>Portunus</taxon>
    </lineage>
</organism>
<comment type="caution">
    <text evidence="2">The sequence shown here is derived from an EMBL/GenBank/DDBJ whole genome shotgun (WGS) entry which is preliminary data.</text>
</comment>
<protein>
    <recommendedName>
        <fullName evidence="4">Secreted protein</fullName>
    </recommendedName>
</protein>
<evidence type="ECO:0008006" key="4">
    <source>
        <dbReference type="Google" id="ProtNLM"/>
    </source>
</evidence>
<proteinExistence type="predicted"/>
<keyword evidence="1" id="KW-0732">Signal</keyword>
<dbReference type="EMBL" id="VSRR010000270">
    <property type="protein sequence ID" value="MPC13272.1"/>
    <property type="molecule type" value="Genomic_DNA"/>
</dbReference>
<dbReference type="Proteomes" id="UP000324222">
    <property type="component" value="Unassembled WGS sequence"/>
</dbReference>